<name>A0AAU8H3S0_9BACT</name>
<dbReference type="Pfam" id="PF09989">
    <property type="entry name" value="DUF2229"/>
    <property type="match status" value="1"/>
</dbReference>
<dbReference type="Gene3D" id="3.40.50.11900">
    <property type="match status" value="1"/>
</dbReference>
<feature type="domain" description="ATPase BadF/BadG/BcrA/BcrD type" evidence="5">
    <location>
        <begin position="7"/>
        <end position="253"/>
    </location>
</feature>
<evidence type="ECO:0000256" key="2">
    <source>
        <dbReference type="ARBA" id="ARBA00022723"/>
    </source>
</evidence>
<accession>A0AAU8H3S0</accession>
<organism evidence="7">
    <name type="scientific">Thermodesulfovibrio obliviosus</name>
    <dbReference type="NCBI Taxonomy" id="3118332"/>
    <lineage>
        <taxon>Bacteria</taxon>
        <taxon>Pseudomonadati</taxon>
        <taxon>Nitrospirota</taxon>
        <taxon>Thermodesulfovibrionia</taxon>
        <taxon>Thermodesulfovibrionales</taxon>
        <taxon>Thermodesulfovibrionaceae</taxon>
        <taxon>Thermodesulfovibrio</taxon>
    </lineage>
</organism>
<dbReference type="Gene3D" id="3.30.420.40">
    <property type="match status" value="4"/>
</dbReference>
<dbReference type="GO" id="GO:0051536">
    <property type="term" value="F:iron-sulfur cluster binding"/>
    <property type="evidence" value="ECO:0007669"/>
    <property type="project" value="UniProtKB-KW"/>
</dbReference>
<dbReference type="Pfam" id="PF01869">
    <property type="entry name" value="BcrAD_BadFG"/>
    <property type="match status" value="2"/>
</dbReference>
<feature type="domain" description="DUF2229" evidence="6">
    <location>
        <begin position="660"/>
        <end position="875"/>
    </location>
</feature>
<evidence type="ECO:0000313" key="7">
    <source>
        <dbReference type="EMBL" id="XCH48882.1"/>
    </source>
</evidence>
<dbReference type="PANTHER" id="PTHR32329:SF7">
    <property type="entry name" value="ACTIVATOR OF 2-HYDROXYACYL-COA-HYDRATASE"/>
    <property type="match status" value="1"/>
</dbReference>
<dbReference type="CDD" id="cd24035">
    <property type="entry name" value="ASKHA_NBD_O66634-like_rpt2"/>
    <property type="match status" value="1"/>
</dbReference>
<dbReference type="CDD" id="cd24034">
    <property type="entry name" value="ASKHA_NBD_O66634-like_rpt1"/>
    <property type="match status" value="1"/>
</dbReference>
<dbReference type="InterPro" id="IPR002731">
    <property type="entry name" value="ATPase_BadF"/>
</dbReference>
<sequence length="1387" mass="155528">MGSELSLGIDVGSETAKIAVVDSDFRIIEKLYLKHFGKPAEIVSRILMDIASRYSDLKICFTGVSGRFIAKNAGAPYVNEIVSQATATSFFYPQVRTIIEIGGEDSKLVFLDKKGRIKDFSLNSICAAGTGSFLEQQAERLGLTIEQFSELATKSERPSKIAGRCSVFAKSDMIHLQQIATPLEDIIAGLCFALARNFKATMFKGRSIEKEVAFQGGVAANRGMIKAFKKVLGINEILIPEHFEVTGAIGAAIKAQKEGAYLNEAIIEKLGKLKAEIEYGLPPLSASSLKSSVFSFQPLKPQHAYLGIDVGSVSTNIVLIDEEGRIITKKYLPTAGKPIDAVKRGLSEINREIQNIQIKGVGVTGSGRYMIGDFVGADVVKNEITAHARGAIHFDPSIDTIFEIGGQDSKYIKLKDGKVVDFEMNKACAAGTGSFIEEQADKLGITLEEFQSLAFSSKTPCKLGERCTVFMENSLVINLHKGARKEDIVAGLCYSIAENYINRVVAGKSIGKRIFFQGGVAFNRAVVAAFENFLKERVDSVLELIIPPHHEVMGAIGVALIAKDFMKNGKESKFKGFSLKDRLYSISSFECKGCPNYCEINRVKIEGEENYLFYGGRCDKYERQDVTSRLPDPVKLREELLWKAHKEYEAQYRDRKAPVIGIPYIFFFHDHLPFWSTLLWELGFNVKVSDKTNKEIINKGVEKVLSEACFPLKVAYGHIADLIEKGVDLIFLPSFINLNLYDEYERGLACPLVQTIPYVSRRLFREAKFIIPRIDFSRGFDYLKKELIQAFKGIINIKNLDEKIATAKHKQKEFVISIQKEGLKLLETAKDRSLGQQATVVILGRSYNSFDQAVSLDISGKLTRLNVLPIPMDMLPLEGINIKDEWSNLYWRSGQKIIRASRFIHKSDEVYPVFITNFSCGPDSFIINYFKEEMAKKPYLILEIDEHSADAGVVTRLEAFIDSVRDREKKDSEKKFIPLLIKSSDLSKRIIYIPRMSDHAFALKAAFNYCGIDAEVMPPSDNQSVELARKYISGGECFPYVVTLGDMLKIVFSKDFNPQRTAFFMPSGAGPCRFGQYNVSHRLILKKLGFESVPIYSPQQDAQFYKDLNIAGGEFSLRAWQGVVAYGLLNKLLLQTRPYEKNAGETEALYEHYMVKIYETLKSRNGDLEVLLKNIKKEFKNIPVYKDKKPLIGIVGEIFVRSHPFSNENLIKRLEALGAEVYLTPIEEWIHYVNKMALRKALIKKDKSAIIKILVNKFFQWRVEKKFSSCFKGAMNFLHEPSIKEIFKFASPYVPDSFEGESILSIGKSIDLIKKGVSGIVNAMPFGCMPGAIVTALLRFIQKDYNIPVISLAYDGTNSTVNELWLEAFMETIKNMKKGGELSGKCS</sequence>
<dbReference type="KEGG" id="tob:V4D31_01695"/>
<dbReference type="NCBIfam" id="TIGR00241">
    <property type="entry name" value="CoA_E_activ"/>
    <property type="match status" value="2"/>
</dbReference>
<dbReference type="EMBL" id="CP144374">
    <property type="protein sequence ID" value="XCH48882.1"/>
    <property type="molecule type" value="Genomic_DNA"/>
</dbReference>
<protein>
    <submittedName>
        <fullName evidence="7">Acyl-CoA dehydratase activase</fullName>
    </submittedName>
</protein>
<proteinExistence type="predicted"/>
<dbReference type="SUPFAM" id="SSF53067">
    <property type="entry name" value="Actin-like ATPase domain"/>
    <property type="match status" value="2"/>
</dbReference>
<dbReference type="InterPro" id="IPR051805">
    <property type="entry name" value="Dehydratase_Activator_Redct"/>
</dbReference>
<reference evidence="7" key="1">
    <citation type="submission" date="2024-01" db="EMBL/GenBank/DDBJ databases">
        <title>The first autotrophic representatives of the genus Thermodesulfovibrio.</title>
        <authorList>
            <person name="Maltseva A.I."/>
            <person name="Elcheninov A.G."/>
            <person name="Kublanov I.V."/>
            <person name="Lebedinsky A.V."/>
            <person name="Frolov E.N."/>
        </authorList>
    </citation>
    <scope>NUCLEOTIDE SEQUENCE</scope>
    <source>
        <strain evidence="7">3462-1</strain>
    </source>
</reference>
<keyword evidence="3" id="KW-0408">Iron</keyword>
<gene>
    <name evidence="7" type="ORF">V4D31_01695</name>
</gene>
<dbReference type="GO" id="GO:0046872">
    <property type="term" value="F:metal ion binding"/>
    <property type="evidence" value="ECO:0007669"/>
    <property type="project" value="UniProtKB-KW"/>
</dbReference>
<keyword evidence="2" id="KW-0479">Metal-binding</keyword>
<dbReference type="RefSeq" id="WP_353686523.1">
    <property type="nucleotide sequence ID" value="NZ_CP144374.1"/>
</dbReference>
<feature type="domain" description="ATPase BadF/BadG/BcrA/BcrD type" evidence="5">
    <location>
        <begin position="306"/>
        <end position="562"/>
    </location>
</feature>
<evidence type="ECO:0000256" key="3">
    <source>
        <dbReference type="ARBA" id="ARBA00023004"/>
    </source>
</evidence>
<comment type="cofactor">
    <cofactor evidence="1">
        <name>[4Fe-4S] cluster</name>
        <dbReference type="ChEBI" id="CHEBI:49883"/>
    </cofactor>
</comment>
<dbReference type="InterPro" id="IPR018709">
    <property type="entry name" value="CoA_activase_DUF2229"/>
</dbReference>
<evidence type="ECO:0000256" key="4">
    <source>
        <dbReference type="ARBA" id="ARBA00023014"/>
    </source>
</evidence>
<evidence type="ECO:0000256" key="1">
    <source>
        <dbReference type="ARBA" id="ARBA00001966"/>
    </source>
</evidence>
<evidence type="ECO:0000259" key="6">
    <source>
        <dbReference type="Pfam" id="PF09989"/>
    </source>
</evidence>
<keyword evidence="4" id="KW-0411">Iron-sulfur</keyword>
<dbReference type="PANTHER" id="PTHR32329">
    <property type="entry name" value="BIFUNCTIONAL PROTEIN [INCLUDES 2-HYDROXYACYL-COA DEHYDRATASE (N-TER) AND ITS ACTIVATOR DOMAIN (C_TERM)-RELATED"/>
    <property type="match status" value="1"/>
</dbReference>
<dbReference type="InterPro" id="IPR008275">
    <property type="entry name" value="CoA_E_activase_dom"/>
</dbReference>
<evidence type="ECO:0000259" key="5">
    <source>
        <dbReference type="Pfam" id="PF01869"/>
    </source>
</evidence>
<dbReference type="InterPro" id="IPR043129">
    <property type="entry name" value="ATPase_NBD"/>
</dbReference>